<evidence type="ECO:0000256" key="1">
    <source>
        <dbReference type="SAM" id="MobiDB-lite"/>
    </source>
</evidence>
<evidence type="ECO:0000313" key="2">
    <source>
        <dbReference type="EMBL" id="MCP2272510.1"/>
    </source>
</evidence>
<dbReference type="EMBL" id="JAMTCO010000012">
    <property type="protein sequence ID" value="MCP2272510.1"/>
    <property type="molecule type" value="Genomic_DNA"/>
</dbReference>
<organism evidence="2 3">
    <name type="scientific">Actinokineospora diospyrosa</name>
    <dbReference type="NCBI Taxonomy" id="103728"/>
    <lineage>
        <taxon>Bacteria</taxon>
        <taxon>Bacillati</taxon>
        <taxon>Actinomycetota</taxon>
        <taxon>Actinomycetes</taxon>
        <taxon>Pseudonocardiales</taxon>
        <taxon>Pseudonocardiaceae</taxon>
        <taxon>Actinokineospora</taxon>
    </lineage>
</organism>
<protein>
    <submittedName>
        <fullName evidence="2">Uncharacterized protein</fullName>
    </submittedName>
</protein>
<proteinExistence type="predicted"/>
<evidence type="ECO:0000313" key="3">
    <source>
        <dbReference type="Proteomes" id="UP001205185"/>
    </source>
</evidence>
<dbReference type="Proteomes" id="UP001205185">
    <property type="component" value="Unassembled WGS sequence"/>
</dbReference>
<gene>
    <name evidence="2" type="ORF">LV75_005036</name>
</gene>
<comment type="caution">
    <text evidence="2">The sequence shown here is derived from an EMBL/GenBank/DDBJ whole genome shotgun (WGS) entry which is preliminary data.</text>
</comment>
<sequence length="73" mass="8502">MLDDTDPAVRAIRAPFQQLTRALSDELARSRAAYEQDMAKPDERPTRRRRSWAEDPNDTGVFNISWMTKPPKR</sequence>
<accession>A0ABT1IIN7</accession>
<name>A0ABT1IIN7_9PSEU</name>
<feature type="compositionally biased region" description="Basic and acidic residues" evidence="1">
    <location>
        <begin position="33"/>
        <end position="45"/>
    </location>
</feature>
<reference evidence="2 3" key="1">
    <citation type="submission" date="2022-06" db="EMBL/GenBank/DDBJ databases">
        <title>Genomic Encyclopedia of Archaeal and Bacterial Type Strains, Phase II (KMG-II): from individual species to whole genera.</title>
        <authorList>
            <person name="Goeker M."/>
        </authorList>
    </citation>
    <scope>NUCLEOTIDE SEQUENCE [LARGE SCALE GENOMIC DNA]</scope>
    <source>
        <strain evidence="2 3">DSM 44255</strain>
    </source>
</reference>
<dbReference type="RefSeq" id="WP_253889413.1">
    <property type="nucleotide sequence ID" value="NZ_BAAAVB010000001.1"/>
</dbReference>
<feature type="region of interest" description="Disordered" evidence="1">
    <location>
        <begin position="33"/>
        <end position="73"/>
    </location>
</feature>
<keyword evidence="3" id="KW-1185">Reference proteome</keyword>